<comment type="caution">
    <text evidence="1">The sequence shown here is derived from an EMBL/GenBank/DDBJ whole genome shotgun (WGS) entry which is preliminary data.</text>
</comment>
<reference evidence="1 2" key="1">
    <citation type="journal article" date="2020" name="Nat. Food">
        <title>A phased Vanilla planifolia genome enables genetic improvement of flavour and production.</title>
        <authorList>
            <person name="Hasing T."/>
            <person name="Tang H."/>
            <person name="Brym M."/>
            <person name="Khazi F."/>
            <person name="Huang T."/>
            <person name="Chambers A.H."/>
        </authorList>
    </citation>
    <scope>NUCLEOTIDE SEQUENCE [LARGE SCALE GENOMIC DNA]</scope>
    <source>
        <tissue evidence="1">Leaf</tissue>
    </source>
</reference>
<accession>A0A835RL94</accession>
<sequence>MGLSSNSLNFRDGKLETGSKWREAGDGKELVMGSWWWRAGDGKLETGSYDGKL</sequence>
<dbReference type="EMBL" id="JADCNL010000003">
    <property type="protein sequence ID" value="KAG0488298.1"/>
    <property type="molecule type" value="Genomic_DNA"/>
</dbReference>
<name>A0A835RL94_VANPL</name>
<proteinExistence type="predicted"/>
<gene>
    <name evidence="1" type="ORF">HPP92_007109</name>
</gene>
<organism evidence="1 2">
    <name type="scientific">Vanilla planifolia</name>
    <name type="common">Vanilla</name>
    <dbReference type="NCBI Taxonomy" id="51239"/>
    <lineage>
        <taxon>Eukaryota</taxon>
        <taxon>Viridiplantae</taxon>
        <taxon>Streptophyta</taxon>
        <taxon>Embryophyta</taxon>
        <taxon>Tracheophyta</taxon>
        <taxon>Spermatophyta</taxon>
        <taxon>Magnoliopsida</taxon>
        <taxon>Liliopsida</taxon>
        <taxon>Asparagales</taxon>
        <taxon>Orchidaceae</taxon>
        <taxon>Vanilloideae</taxon>
        <taxon>Vanilleae</taxon>
        <taxon>Vanilla</taxon>
    </lineage>
</organism>
<dbReference type="Proteomes" id="UP000636800">
    <property type="component" value="Chromosome 3"/>
</dbReference>
<dbReference type="AlphaFoldDB" id="A0A835RL94"/>
<protein>
    <submittedName>
        <fullName evidence="1">Uncharacterized protein</fullName>
    </submittedName>
</protein>
<dbReference type="OrthoDB" id="592291at2759"/>
<evidence type="ECO:0000313" key="1">
    <source>
        <dbReference type="EMBL" id="KAG0488298.1"/>
    </source>
</evidence>
<feature type="non-terminal residue" evidence="1">
    <location>
        <position position="53"/>
    </location>
</feature>
<evidence type="ECO:0000313" key="2">
    <source>
        <dbReference type="Proteomes" id="UP000636800"/>
    </source>
</evidence>
<keyword evidence="2" id="KW-1185">Reference proteome</keyword>